<feature type="transmembrane region" description="Helical" evidence="1">
    <location>
        <begin position="43"/>
        <end position="64"/>
    </location>
</feature>
<keyword evidence="1" id="KW-1133">Transmembrane helix</keyword>
<dbReference type="AlphaFoldDB" id="A0A5S3VE31"/>
<dbReference type="OrthoDB" id="9899991at2"/>
<evidence type="ECO:0000313" key="3">
    <source>
        <dbReference type="Proteomes" id="UP000307217"/>
    </source>
</evidence>
<comment type="caution">
    <text evidence="2">The sequence shown here is derived from an EMBL/GenBank/DDBJ whole genome shotgun (WGS) entry which is preliminary data.</text>
</comment>
<dbReference type="RefSeq" id="WP_138589507.1">
    <property type="nucleotide sequence ID" value="NZ_PNBX01000002.1"/>
</dbReference>
<sequence>MRFFKVKCCPHCEKPFGLLTRLYVNCRRSRVCRTCGGEFTSAFSNVVLVYSVAIAFALFFSNLAQDRLGTFESLGLMAVCIFCCSYVLGKYERY</sequence>
<reference evidence="3" key="2">
    <citation type="submission" date="2019-06" db="EMBL/GenBank/DDBJ databases">
        <title>Co-occurence of chitin degradation, pigmentation and bioactivity in marine Pseudoalteromonas.</title>
        <authorList>
            <person name="Sonnenschein E.C."/>
            <person name="Bech P.K."/>
        </authorList>
    </citation>
    <scope>NUCLEOTIDE SEQUENCE [LARGE SCALE GENOMIC DNA]</scope>
    <source>
        <strain evidence="3">S3790</strain>
    </source>
</reference>
<evidence type="ECO:0000313" key="2">
    <source>
        <dbReference type="EMBL" id="TMO70591.1"/>
    </source>
</evidence>
<gene>
    <name evidence="2" type="ORF">CWC19_00575</name>
</gene>
<reference evidence="2 3" key="1">
    <citation type="submission" date="2018-01" db="EMBL/GenBank/DDBJ databases">
        <authorList>
            <person name="Paulsen S."/>
            <person name="Gram L.K."/>
        </authorList>
    </citation>
    <scope>NUCLEOTIDE SEQUENCE [LARGE SCALE GENOMIC DNA]</scope>
    <source>
        <strain evidence="2 3">S3790</strain>
    </source>
</reference>
<dbReference type="EMBL" id="PNBX01000002">
    <property type="protein sequence ID" value="TMO70591.1"/>
    <property type="molecule type" value="Genomic_DNA"/>
</dbReference>
<protein>
    <submittedName>
        <fullName evidence="2">Uncharacterized protein</fullName>
    </submittedName>
</protein>
<keyword evidence="1" id="KW-0472">Membrane</keyword>
<keyword evidence="1" id="KW-0812">Transmembrane</keyword>
<evidence type="ECO:0000256" key="1">
    <source>
        <dbReference type="SAM" id="Phobius"/>
    </source>
</evidence>
<name>A0A5S3VE31_9GAMM</name>
<accession>A0A5S3VE31</accession>
<dbReference type="Proteomes" id="UP000307217">
    <property type="component" value="Unassembled WGS sequence"/>
</dbReference>
<feature type="transmembrane region" description="Helical" evidence="1">
    <location>
        <begin position="70"/>
        <end position="89"/>
    </location>
</feature>
<proteinExistence type="predicted"/>
<organism evidence="2 3">
    <name type="scientific">Pseudoalteromonas aurantia</name>
    <dbReference type="NCBI Taxonomy" id="43654"/>
    <lineage>
        <taxon>Bacteria</taxon>
        <taxon>Pseudomonadati</taxon>
        <taxon>Pseudomonadota</taxon>
        <taxon>Gammaproteobacteria</taxon>
        <taxon>Alteromonadales</taxon>
        <taxon>Pseudoalteromonadaceae</taxon>
        <taxon>Pseudoalteromonas</taxon>
    </lineage>
</organism>